<dbReference type="AlphaFoldDB" id="A0A1M5U027"/>
<proteinExistence type="predicted"/>
<evidence type="ECO:0000313" key="1">
    <source>
        <dbReference type="EMBL" id="SHH56435.1"/>
    </source>
</evidence>
<feature type="non-terminal residue" evidence="1">
    <location>
        <position position="320"/>
    </location>
</feature>
<dbReference type="Proteomes" id="UP000242520">
    <property type="component" value="Unassembled WGS sequence"/>
</dbReference>
<gene>
    <name evidence="1" type="ORF">SAMN02744040_02351</name>
</gene>
<name>A0A1M5U027_9FIRM</name>
<dbReference type="RefSeq" id="WP_143145435.1">
    <property type="nucleotide sequence ID" value="NZ_FQXH01000056.1"/>
</dbReference>
<accession>A0A1M5U027</accession>
<keyword evidence="2" id="KW-1185">Reference proteome</keyword>
<evidence type="ECO:0000313" key="2">
    <source>
        <dbReference type="Proteomes" id="UP000242520"/>
    </source>
</evidence>
<protein>
    <submittedName>
        <fullName evidence="1">Uncharacterized protein</fullName>
    </submittedName>
</protein>
<reference evidence="2" key="1">
    <citation type="submission" date="2016-11" db="EMBL/GenBank/DDBJ databases">
        <authorList>
            <person name="Varghese N."/>
            <person name="Submissions S."/>
        </authorList>
    </citation>
    <scope>NUCLEOTIDE SEQUENCE [LARGE SCALE GENOMIC DNA]</scope>
    <source>
        <strain evidence="2">DSM 15285</strain>
    </source>
</reference>
<sequence>MSFRQRIKKLVTYLTISTMLVGTIPFQPIGINKVYNTKAYAEETEEKTEFKLMDIQKEMENIEKGKGHYYLYMWAYYDIWTDEWKGYDDKRSLNATWEEVVRNKRGNVKIGGKTNYYVPISLDILYPDGFRPESVESVIPLTTKYVPETFIKKVLSYPNTKNTKTFDLTFRKYMKHWELYTFDEINMDLDGVKKTEYGWEIPIRPVIKSTHNPYNTEKPYGFDTKVFVDNTLRKEIQKWKNDPVKKAEFMQSNHGNMTYKDYVIQEFEKEYRKWAVMPHYSYERLWDNVLLPENVMGTRYYAPILVKFKEGKDLAVKPEG</sequence>
<dbReference type="EMBL" id="FQXH01000056">
    <property type="protein sequence ID" value="SHH56435.1"/>
    <property type="molecule type" value="Genomic_DNA"/>
</dbReference>
<organism evidence="1 2">
    <name type="scientific">Tepidibacter thalassicus DSM 15285</name>
    <dbReference type="NCBI Taxonomy" id="1123350"/>
    <lineage>
        <taxon>Bacteria</taxon>
        <taxon>Bacillati</taxon>
        <taxon>Bacillota</taxon>
        <taxon>Clostridia</taxon>
        <taxon>Peptostreptococcales</taxon>
        <taxon>Peptostreptococcaceae</taxon>
        <taxon>Tepidibacter</taxon>
    </lineage>
</organism>